<organism evidence="2 3">
    <name type="scientific">Thalassiosira oceanica</name>
    <name type="common">Marine diatom</name>
    <dbReference type="NCBI Taxonomy" id="159749"/>
    <lineage>
        <taxon>Eukaryota</taxon>
        <taxon>Sar</taxon>
        <taxon>Stramenopiles</taxon>
        <taxon>Ochrophyta</taxon>
        <taxon>Bacillariophyta</taxon>
        <taxon>Coscinodiscophyceae</taxon>
        <taxon>Thalassiosirophycidae</taxon>
        <taxon>Thalassiosirales</taxon>
        <taxon>Thalassiosiraceae</taxon>
        <taxon>Thalassiosira</taxon>
    </lineage>
</organism>
<evidence type="ECO:0000256" key="1">
    <source>
        <dbReference type="SAM" id="MobiDB-lite"/>
    </source>
</evidence>
<proteinExistence type="predicted"/>
<name>K0TPD9_THAOC</name>
<comment type="caution">
    <text evidence="2">The sequence shown here is derived from an EMBL/GenBank/DDBJ whole genome shotgun (WGS) entry which is preliminary data.</text>
</comment>
<feature type="region of interest" description="Disordered" evidence="1">
    <location>
        <begin position="29"/>
        <end position="53"/>
    </location>
</feature>
<sequence>QEKKVASGREGGEREQVRLQKQALRQDLLRQTETEDAQEARLQADRAYKGSRD</sequence>
<keyword evidence="3" id="KW-1185">Reference proteome</keyword>
<protein>
    <submittedName>
        <fullName evidence="2">Uncharacterized protein</fullName>
    </submittedName>
</protein>
<feature type="non-terminal residue" evidence="2">
    <location>
        <position position="1"/>
    </location>
</feature>
<evidence type="ECO:0000313" key="2">
    <source>
        <dbReference type="EMBL" id="EJK77851.1"/>
    </source>
</evidence>
<dbReference type="AlphaFoldDB" id="K0TPD9"/>
<dbReference type="Proteomes" id="UP000266841">
    <property type="component" value="Unassembled WGS sequence"/>
</dbReference>
<reference evidence="2 3" key="1">
    <citation type="journal article" date="2012" name="Genome Biol.">
        <title>Genome and low-iron response of an oceanic diatom adapted to chronic iron limitation.</title>
        <authorList>
            <person name="Lommer M."/>
            <person name="Specht M."/>
            <person name="Roy A.S."/>
            <person name="Kraemer L."/>
            <person name="Andreson R."/>
            <person name="Gutowska M.A."/>
            <person name="Wolf J."/>
            <person name="Bergner S.V."/>
            <person name="Schilhabel M.B."/>
            <person name="Klostermeier U.C."/>
            <person name="Beiko R.G."/>
            <person name="Rosenstiel P."/>
            <person name="Hippler M."/>
            <person name="Laroche J."/>
        </authorList>
    </citation>
    <scope>NUCLEOTIDE SEQUENCE [LARGE SCALE GENOMIC DNA]</scope>
    <source>
        <strain evidence="2 3">CCMP1005</strain>
    </source>
</reference>
<dbReference type="EMBL" id="AGNL01000323">
    <property type="protein sequence ID" value="EJK77851.1"/>
    <property type="molecule type" value="Genomic_DNA"/>
</dbReference>
<evidence type="ECO:0000313" key="3">
    <source>
        <dbReference type="Proteomes" id="UP000266841"/>
    </source>
</evidence>
<gene>
    <name evidence="2" type="ORF">THAOC_00286</name>
</gene>
<accession>K0TPD9</accession>